<evidence type="ECO:0000256" key="2">
    <source>
        <dbReference type="SAM" id="SignalP"/>
    </source>
</evidence>
<dbReference type="Gene3D" id="3.40.50.1110">
    <property type="entry name" value="SGNH hydrolase"/>
    <property type="match status" value="1"/>
</dbReference>
<name>A0A317ZHG4_9BACT</name>
<dbReference type="InterPro" id="IPR052940">
    <property type="entry name" value="Carb_Esterase_6"/>
</dbReference>
<keyword evidence="1" id="KW-0378">Hydrolase</keyword>
<feature type="domain" description="Sialate O-acetylesterase" evidence="3">
    <location>
        <begin position="302"/>
        <end position="437"/>
    </location>
</feature>
<keyword evidence="2" id="KW-0732">Signal</keyword>
<sequence>MLKNVIQRFRKLSPACLALLVTAPMLSANEAPGQGEKLKIVFLMGQSNMVGHFHPGTGWYLTQPVYVPPARTATAKSRYFNWKEFYWSGIRFATGSEAYNARGKALIEERSELRRLWRSRYYDNFSRRAEKEGKTLENNDWNTNEWGPPPQLQEQFKGMGTRQFMTIFLHQKAEEAGLYKRMAEHIESPENKLHPEKALQLIAKRDEGIAGDLKRVRDLFLNGATAEDYLALEKQLAGSPRPKAENRLEHAKLLEDAINLPIAKRTYITAFGEVAGKKVKDAGVQYSSVTHGPLTIGYGKGPSRVGPEYPFGISFEDLVDGPVLLVKCAWGGTSLHTDWRPPSLATDDKPMGDRLRWALGHIREVLADPGKYHPDYNPEVGYELAGLVWFQGWNDAGNEDYGKQLVHFIKDFRQAVKAPELPVICGLLGHQAWAFNSFNGEVNSGMLHAAEHPELKGRVDLVNTLKYFPVELGMKQSVAAAYGKESEAYREAERIIGRATSKDPTHYHGAAKFAYLTGDAMARKLVNLLQGSTPSIHQEAKAIQDKN</sequence>
<dbReference type="PANTHER" id="PTHR31988">
    <property type="entry name" value="ESTERASE, PUTATIVE (DUF303)-RELATED"/>
    <property type="match status" value="1"/>
</dbReference>
<dbReference type="Pfam" id="PF03629">
    <property type="entry name" value="SASA"/>
    <property type="match status" value="1"/>
</dbReference>
<organism evidence="4 5">
    <name type="scientific">Coraliomargarita sinensis</name>
    <dbReference type="NCBI Taxonomy" id="2174842"/>
    <lineage>
        <taxon>Bacteria</taxon>
        <taxon>Pseudomonadati</taxon>
        <taxon>Verrucomicrobiota</taxon>
        <taxon>Opitutia</taxon>
        <taxon>Puniceicoccales</taxon>
        <taxon>Coraliomargaritaceae</taxon>
        <taxon>Coraliomargarita</taxon>
    </lineage>
</organism>
<evidence type="ECO:0000256" key="1">
    <source>
        <dbReference type="ARBA" id="ARBA00022801"/>
    </source>
</evidence>
<dbReference type="InterPro" id="IPR036514">
    <property type="entry name" value="SGNH_hydro_sf"/>
</dbReference>
<dbReference type="PANTHER" id="PTHR31988:SF19">
    <property type="entry name" value="9-O-ACETYL-N-ACETYLNEURAMINIC ACID DEACETYLASE-RELATED"/>
    <property type="match status" value="1"/>
</dbReference>
<proteinExistence type="predicted"/>
<dbReference type="InParanoid" id="A0A317ZHG4"/>
<feature type="signal peptide" evidence="2">
    <location>
        <begin position="1"/>
        <end position="27"/>
    </location>
</feature>
<reference evidence="4 5" key="1">
    <citation type="submission" date="2018-05" db="EMBL/GenBank/DDBJ databases">
        <title>Coraliomargarita sinensis sp. nov., isolated from a marine solar saltern.</title>
        <authorList>
            <person name="Zhou L.Y."/>
        </authorList>
    </citation>
    <scope>NUCLEOTIDE SEQUENCE [LARGE SCALE GENOMIC DNA]</scope>
    <source>
        <strain evidence="4 5">WN38</strain>
    </source>
</reference>
<gene>
    <name evidence="4" type="ORF">DDZ13_07730</name>
</gene>
<keyword evidence="5" id="KW-1185">Reference proteome</keyword>
<comment type="caution">
    <text evidence="4">The sequence shown here is derived from an EMBL/GenBank/DDBJ whole genome shotgun (WGS) entry which is preliminary data.</text>
</comment>
<evidence type="ECO:0000313" key="4">
    <source>
        <dbReference type="EMBL" id="PXA04412.1"/>
    </source>
</evidence>
<evidence type="ECO:0000313" key="5">
    <source>
        <dbReference type="Proteomes" id="UP000247099"/>
    </source>
</evidence>
<dbReference type="AlphaFoldDB" id="A0A317ZHG4"/>
<dbReference type="SUPFAM" id="SSF52266">
    <property type="entry name" value="SGNH hydrolase"/>
    <property type="match status" value="1"/>
</dbReference>
<dbReference type="InterPro" id="IPR005181">
    <property type="entry name" value="SASA"/>
</dbReference>
<dbReference type="Proteomes" id="UP000247099">
    <property type="component" value="Unassembled WGS sequence"/>
</dbReference>
<accession>A0A317ZHG4</accession>
<protein>
    <recommendedName>
        <fullName evidence="3">Sialate O-acetylesterase domain-containing protein</fullName>
    </recommendedName>
</protein>
<dbReference type="EMBL" id="QHJQ01000004">
    <property type="protein sequence ID" value="PXA04412.1"/>
    <property type="molecule type" value="Genomic_DNA"/>
</dbReference>
<feature type="chain" id="PRO_5016234689" description="Sialate O-acetylesterase domain-containing protein" evidence="2">
    <location>
        <begin position="28"/>
        <end position="547"/>
    </location>
</feature>
<evidence type="ECO:0000259" key="3">
    <source>
        <dbReference type="Pfam" id="PF03629"/>
    </source>
</evidence>
<dbReference type="GO" id="GO:0016788">
    <property type="term" value="F:hydrolase activity, acting on ester bonds"/>
    <property type="evidence" value="ECO:0007669"/>
    <property type="project" value="UniProtKB-ARBA"/>
</dbReference>